<reference evidence="1 2" key="1">
    <citation type="submission" date="2021-01" db="EMBL/GenBank/DDBJ databases">
        <title>Genome sequencing of Joostella atrarenae M1-2 (= KCTC 23194).</title>
        <authorList>
            <person name="Zakaria M.R."/>
            <person name="Lam M.Q."/>
            <person name="Chong C.S."/>
        </authorList>
    </citation>
    <scope>NUCLEOTIDE SEQUENCE [LARGE SCALE GENOMIC DNA]</scope>
    <source>
        <strain evidence="1 2">M1-2</strain>
    </source>
</reference>
<gene>
    <name evidence="1" type="ORF">JM658_07355</name>
</gene>
<evidence type="ECO:0000313" key="2">
    <source>
        <dbReference type="Proteomes" id="UP000829517"/>
    </source>
</evidence>
<dbReference type="InterPro" id="IPR036513">
    <property type="entry name" value="STAS_dom_sf"/>
</dbReference>
<keyword evidence="2" id="KW-1185">Reference proteome</keyword>
<evidence type="ECO:0000313" key="1">
    <source>
        <dbReference type="EMBL" id="MCF8714647.1"/>
    </source>
</evidence>
<protein>
    <submittedName>
        <fullName evidence="1">Ribonuclease Z</fullName>
    </submittedName>
</protein>
<accession>A0ABS9J2I9</accession>
<sequence length="110" mass="12830">MIIDKRDNITVITQESVSLDKFVQRLKDSYKEVQHTHVILNLLSLSNLKPEDMMEFLEISRDHRAAKKSFVIVTNSVNLNEVDEHLIVAPTLEEAYDVIEMEDIERDLDF</sequence>
<organism evidence="1 2">
    <name type="scientific">Joostella atrarenae</name>
    <dbReference type="NCBI Taxonomy" id="679257"/>
    <lineage>
        <taxon>Bacteria</taxon>
        <taxon>Pseudomonadati</taxon>
        <taxon>Bacteroidota</taxon>
        <taxon>Flavobacteriia</taxon>
        <taxon>Flavobacteriales</taxon>
        <taxon>Flavobacteriaceae</taxon>
        <taxon>Joostella</taxon>
    </lineage>
</organism>
<comment type="caution">
    <text evidence="1">The sequence shown here is derived from an EMBL/GenBank/DDBJ whole genome shotgun (WGS) entry which is preliminary data.</text>
</comment>
<name>A0ABS9J2I9_9FLAO</name>
<proteinExistence type="predicted"/>
<dbReference type="Proteomes" id="UP000829517">
    <property type="component" value="Unassembled WGS sequence"/>
</dbReference>
<dbReference type="RefSeq" id="WP_236958609.1">
    <property type="nucleotide sequence ID" value="NZ_JAETXX010000003.1"/>
</dbReference>
<dbReference type="EMBL" id="JAETXX010000003">
    <property type="protein sequence ID" value="MCF8714647.1"/>
    <property type="molecule type" value="Genomic_DNA"/>
</dbReference>
<dbReference type="Gene3D" id="3.30.750.24">
    <property type="entry name" value="STAS domain"/>
    <property type="match status" value="1"/>
</dbReference>